<reference evidence="3 4" key="1">
    <citation type="submission" date="2014-11" db="EMBL/GenBank/DDBJ databases">
        <authorList>
            <person name="Park G.-S."/>
            <person name="Hong S.-J."/>
            <person name="Jung B.K."/>
            <person name="Khan A.R."/>
            <person name="Kwak Y."/>
            <person name="Shin J.-H."/>
        </authorList>
    </citation>
    <scope>NUCLEOTIDE SEQUENCE [LARGE SCALE GENOMIC DNA]</scope>
    <source>
        <strain evidence="3 4">DSM 27622</strain>
    </source>
</reference>
<dbReference type="EMBL" id="CP009928">
    <property type="protein sequence ID" value="AKK74669.1"/>
    <property type="molecule type" value="Genomic_DNA"/>
</dbReference>
<evidence type="ECO:0000259" key="2">
    <source>
        <dbReference type="Pfam" id="PF11412"/>
    </source>
</evidence>
<sequence>MNKLAILMITVLMMFCGYSKGQTSNGQVTWECILKRKSPDEGEISMKAKIPQGWHMYALGNSPQSPIKMNFKFQHDKSYELVGKVTQPTPLRKFEKVLGIPVTYFENDVEFSQRIKIKGKNGTIRGTIQFMQCSDEICIPPQDFGFALKIFSL</sequence>
<dbReference type="RefSeq" id="WP_053329214.1">
    <property type="nucleotide sequence ID" value="NZ_CP009928.1"/>
</dbReference>
<dbReference type="Proteomes" id="UP000035213">
    <property type="component" value="Chromosome"/>
</dbReference>
<dbReference type="STRING" id="1324352.OK18_20480"/>
<dbReference type="Gene3D" id="2.60.40.1250">
    <property type="entry name" value="Thiol:disulfide interchange protein DsbD, N-terminal domain"/>
    <property type="match status" value="1"/>
</dbReference>
<organism evidence="3 4">
    <name type="scientific">Chryseobacterium gallinarum</name>
    <dbReference type="NCBI Taxonomy" id="1324352"/>
    <lineage>
        <taxon>Bacteria</taxon>
        <taxon>Pseudomonadati</taxon>
        <taxon>Bacteroidota</taxon>
        <taxon>Flavobacteriia</taxon>
        <taxon>Flavobacteriales</taxon>
        <taxon>Weeksellaceae</taxon>
        <taxon>Chryseobacterium group</taxon>
        <taxon>Chryseobacterium</taxon>
    </lineage>
</organism>
<feature type="domain" description="Thiol:disulfide interchange protein DsbD N-terminal" evidence="2">
    <location>
        <begin position="38"/>
        <end position="143"/>
    </location>
</feature>
<name>A0A0G3M712_CHRGL</name>
<evidence type="ECO:0000313" key="4">
    <source>
        <dbReference type="Proteomes" id="UP000035213"/>
    </source>
</evidence>
<dbReference type="Pfam" id="PF11412">
    <property type="entry name" value="DsbD_N"/>
    <property type="match status" value="1"/>
</dbReference>
<feature type="chain" id="PRO_5005184842" description="Thiol:disulfide interchange protein DsbD N-terminal domain-containing protein" evidence="1">
    <location>
        <begin position="22"/>
        <end position="153"/>
    </location>
</feature>
<evidence type="ECO:0000256" key="1">
    <source>
        <dbReference type="SAM" id="SignalP"/>
    </source>
</evidence>
<gene>
    <name evidence="3" type="ORF">OK18_20480</name>
</gene>
<proteinExistence type="predicted"/>
<dbReference type="KEGG" id="cgn:OK18_20480"/>
<dbReference type="InterPro" id="IPR028250">
    <property type="entry name" value="DsbDN"/>
</dbReference>
<dbReference type="AlphaFoldDB" id="A0A0G3M712"/>
<accession>A0A0G3M712</accession>
<feature type="signal peptide" evidence="1">
    <location>
        <begin position="1"/>
        <end position="21"/>
    </location>
</feature>
<evidence type="ECO:0000313" key="3">
    <source>
        <dbReference type="EMBL" id="AKK74669.1"/>
    </source>
</evidence>
<dbReference type="PATRIC" id="fig|1324352.5.peg.4308"/>
<dbReference type="InterPro" id="IPR036929">
    <property type="entry name" value="DsbDN_sf"/>
</dbReference>
<protein>
    <recommendedName>
        <fullName evidence="2">Thiol:disulfide interchange protein DsbD N-terminal domain-containing protein</fullName>
    </recommendedName>
</protein>
<keyword evidence="1" id="KW-0732">Signal</keyword>